<evidence type="ECO:0000313" key="3">
    <source>
        <dbReference type="Proteomes" id="UP000444721"/>
    </source>
</evidence>
<feature type="transmembrane region" description="Helical" evidence="1">
    <location>
        <begin position="12"/>
        <end position="31"/>
    </location>
</feature>
<proteinExistence type="predicted"/>
<name>A0A6A5CDL0_NAEFO</name>
<gene>
    <name evidence="2" type="ORF">FDP41_000553</name>
</gene>
<dbReference type="GeneID" id="68107771"/>
<dbReference type="RefSeq" id="XP_044569367.1">
    <property type="nucleotide sequence ID" value="XM_044709064.1"/>
</dbReference>
<dbReference type="VEuPathDB" id="AmoebaDB:NF0126850"/>
<keyword evidence="3" id="KW-1185">Reference proteome</keyword>
<comment type="caution">
    <text evidence="2">The sequence shown here is derived from an EMBL/GenBank/DDBJ whole genome shotgun (WGS) entry which is preliminary data.</text>
</comment>
<feature type="transmembrane region" description="Helical" evidence="1">
    <location>
        <begin position="85"/>
        <end position="115"/>
    </location>
</feature>
<evidence type="ECO:0000256" key="1">
    <source>
        <dbReference type="SAM" id="Phobius"/>
    </source>
</evidence>
<dbReference type="VEuPathDB" id="AmoebaDB:FDP41_000553"/>
<dbReference type="Proteomes" id="UP000444721">
    <property type="component" value="Unassembled WGS sequence"/>
</dbReference>
<reference evidence="2 3" key="1">
    <citation type="journal article" date="2019" name="Sci. Rep.">
        <title>Nanopore sequencing improves the draft genome of the human pathogenic amoeba Naegleria fowleri.</title>
        <authorList>
            <person name="Liechti N."/>
            <person name="Schurch N."/>
            <person name="Bruggmann R."/>
            <person name="Wittwer M."/>
        </authorList>
    </citation>
    <scope>NUCLEOTIDE SEQUENCE [LARGE SCALE GENOMIC DNA]</scope>
    <source>
        <strain evidence="2 3">ATCC 30894</strain>
    </source>
</reference>
<dbReference type="VEuPathDB" id="AmoebaDB:NfTy_001990"/>
<dbReference type="AlphaFoldDB" id="A0A6A5CDL0"/>
<accession>A0A6A5CDL0</accession>
<keyword evidence="1" id="KW-1133">Transmembrane helix</keyword>
<dbReference type="OrthoDB" id="10426155at2759"/>
<dbReference type="OMA" id="AFRISEW"/>
<dbReference type="EMBL" id="VFQX01000002">
    <property type="protein sequence ID" value="KAF0984654.1"/>
    <property type="molecule type" value="Genomic_DNA"/>
</dbReference>
<sequence>MIFWQLVRNSLALNFYFFSLILSILYLFYYFSMSHDDYSTMKAKSFKLKHRYDPIKEQGEKAILPFMYLKRIISLALHNPWMRGIIILLLACGVNTLFWMMIISCILSTSLCFYLKSVWMLKKQQRRNNNNSDLLANPFSSEKNSADDLNYYLGADISLIQEGLKHVIMSSIILQISELLNFSLVMIGSTCTECLSLLKQLFQKEHVHVMNKFTSIELVLLQQHNISNNNDQVQDINEEQKKIEQMLIENARSMNVHCTFVTSEKDLISLLNSQKMDVTLILQETLRPYLDDNTLQQLVTVSRNNAKLGVVIGDYERSSLIHSISQNAVLCSAFRISEWQQWLFEHKILSPPTQEESFKVMWTFGRITTILYPPSSSTKVQIPSK</sequence>
<keyword evidence="1" id="KW-0472">Membrane</keyword>
<evidence type="ECO:0000313" key="2">
    <source>
        <dbReference type="EMBL" id="KAF0984654.1"/>
    </source>
</evidence>
<protein>
    <submittedName>
        <fullName evidence="2">Uncharacterized protein</fullName>
    </submittedName>
</protein>
<keyword evidence="1" id="KW-0812">Transmembrane</keyword>
<organism evidence="2 3">
    <name type="scientific">Naegleria fowleri</name>
    <name type="common">Brain eating amoeba</name>
    <dbReference type="NCBI Taxonomy" id="5763"/>
    <lineage>
        <taxon>Eukaryota</taxon>
        <taxon>Discoba</taxon>
        <taxon>Heterolobosea</taxon>
        <taxon>Tetramitia</taxon>
        <taxon>Eutetramitia</taxon>
        <taxon>Vahlkampfiidae</taxon>
        <taxon>Naegleria</taxon>
    </lineage>
</organism>